<comment type="caution">
    <text evidence="1">The sequence shown here is derived from an EMBL/GenBank/DDBJ whole genome shotgun (WGS) entry which is preliminary data.</text>
</comment>
<keyword evidence="2" id="KW-1185">Reference proteome</keyword>
<protein>
    <submittedName>
        <fullName evidence="1">MbcA/ParS/Xre antitoxin family protein</fullName>
    </submittedName>
</protein>
<sequence>MTRFQIKTTFQTKTTGITQDDFADMVAEKVERALAHYDEAINGPTMVSVGKIAGSIASAVTLLSPKHQRAIDAIHADLPGLAQKFVRALAAEAARRGEAGTAGAKNLSSALLAGADTPLPLPHSDDLESMLIEDWAGRVAGSTYLEENLRIARSTLHRWQRRGDVIALRKGGRKHVFPLAQFVDGRPVAGISDVLELIGNPRLAWLWLSRPSAQLDGRIPIDLMRQDQAEEVVEAARAFAPG</sequence>
<dbReference type="Proteomes" id="UP001480082">
    <property type="component" value="Unassembled WGS sequence"/>
</dbReference>
<accession>A0ACC6T1K7</accession>
<gene>
    <name evidence="1" type="ORF">NKI81_15395</name>
</gene>
<name>A0ACC6T1K7_9HYPH</name>
<dbReference type="EMBL" id="JAMYRI010000008">
    <property type="protein sequence ID" value="MER9285335.1"/>
    <property type="molecule type" value="Genomic_DNA"/>
</dbReference>
<reference evidence="1 2" key="1">
    <citation type="journal article" date="2024" name="Proc. Natl. Acad. Sci. U.S.A.">
        <title>The evolutionary genomics of adaptation to stress in wild rhizobium bacteria.</title>
        <authorList>
            <person name="Kehlet-Delgado H."/>
            <person name="Montoya A.P."/>
            <person name="Jensen K.T."/>
            <person name="Wendlandt C.E."/>
            <person name="Dexheimer C."/>
            <person name="Roberts M."/>
            <person name="Torres Martinez L."/>
            <person name="Friesen M.L."/>
            <person name="Griffitts J.S."/>
            <person name="Porter S.S."/>
        </authorList>
    </citation>
    <scope>NUCLEOTIDE SEQUENCE [LARGE SCALE GENOMIC DNA]</scope>
    <source>
        <strain evidence="1 2">M0468</strain>
    </source>
</reference>
<organism evidence="1 2">
    <name type="scientific">Mesorhizobium australicum</name>
    <dbReference type="NCBI Taxonomy" id="536018"/>
    <lineage>
        <taxon>Bacteria</taxon>
        <taxon>Pseudomonadati</taxon>
        <taxon>Pseudomonadota</taxon>
        <taxon>Alphaproteobacteria</taxon>
        <taxon>Hyphomicrobiales</taxon>
        <taxon>Phyllobacteriaceae</taxon>
        <taxon>Mesorhizobium</taxon>
    </lineage>
</organism>
<evidence type="ECO:0000313" key="1">
    <source>
        <dbReference type="EMBL" id="MER9285335.1"/>
    </source>
</evidence>
<proteinExistence type="predicted"/>
<evidence type="ECO:0000313" key="2">
    <source>
        <dbReference type="Proteomes" id="UP001480082"/>
    </source>
</evidence>